<name>A0A4D6EGP5_9VIRU</name>
<dbReference type="EMBL" id="MK174290">
    <property type="protein sequence ID" value="QBZ80966.1"/>
    <property type="molecule type" value="Genomic_DNA"/>
</dbReference>
<feature type="compositionally biased region" description="Basic residues" evidence="1">
    <location>
        <begin position="34"/>
        <end position="43"/>
    </location>
</feature>
<accession>A0A4D6EGP5</accession>
<sequence length="324" mass="36028">MIRFFFQKTFIHDRPLAAQKNKDGPHRRSGDCVHRRRWPRQRLPRQGSRQGRPCLAARRLDCVGWDGRVDMRRLLLCEFDHNARVVRAYIATRLNRPIVLGAPCRALLSPWPAGAGREWVGRVTATTHTLADVPPLDDASALACLTVSARYWSVDPCREFVSDDGTLWRSSWLSAVTDAIVDATEPFYGQVITRTLALARALLGLYNARARDHVLGRLDDGDACQSGSLGSPDLARGLATYEAIVAACPPPLRRPCDCFSGDRCLCCPPTQHADPIRSAEARLKLQISFLQRLYETPPIYTQIIAPAEYAALCAHSALFEPPSC</sequence>
<evidence type="ECO:0000256" key="1">
    <source>
        <dbReference type="SAM" id="MobiDB-lite"/>
    </source>
</evidence>
<feature type="compositionally biased region" description="Basic and acidic residues" evidence="1">
    <location>
        <begin position="16"/>
        <end position="33"/>
    </location>
</feature>
<feature type="region of interest" description="Disordered" evidence="1">
    <location>
        <begin position="16"/>
        <end position="50"/>
    </location>
</feature>
<gene>
    <name evidence="2" type="ORF">pclt_cds_368c</name>
</gene>
<evidence type="ECO:0000313" key="2">
    <source>
        <dbReference type="EMBL" id="QBZ80966.1"/>
    </source>
</evidence>
<dbReference type="Proteomes" id="UP001237152">
    <property type="component" value="Segment"/>
</dbReference>
<reference evidence="2" key="1">
    <citation type="journal article" date="2019" name="Front. Microbiol.">
        <title>Pandoravirus Celtis Illustrates the Microevolution Processes at Work in the Giant Pandoraviridae Genomes.</title>
        <authorList>
            <person name="Legendre M."/>
            <person name="Alempic J.M."/>
            <person name="Philippe N."/>
            <person name="Lartigue A."/>
            <person name="Jeudy S."/>
            <person name="Poirot O."/>
            <person name="Ta N.T."/>
            <person name="Nin S."/>
            <person name="Coute Y."/>
            <person name="Abergel C."/>
            <person name="Claverie J.M."/>
        </authorList>
    </citation>
    <scope>NUCLEOTIDE SEQUENCE</scope>
</reference>
<proteinExistence type="predicted"/>
<protein>
    <submittedName>
        <fullName evidence="2">Uncharacterized protein</fullName>
    </submittedName>
</protein>
<organism evidence="2 3">
    <name type="scientific">Pandoravirus celtis</name>
    <dbReference type="NCBI Taxonomy" id="2568002"/>
    <lineage>
        <taxon>Viruses</taxon>
        <taxon>Pandoravirus</taxon>
    </lineage>
</organism>
<evidence type="ECO:0000313" key="3">
    <source>
        <dbReference type="Proteomes" id="UP001237152"/>
    </source>
</evidence>